<feature type="compositionally biased region" description="Low complexity" evidence="5">
    <location>
        <begin position="71"/>
        <end position="83"/>
    </location>
</feature>
<dbReference type="EMBL" id="ADBJ01000056">
    <property type="protein sequence ID" value="EFA75191.1"/>
    <property type="molecule type" value="Genomic_DNA"/>
</dbReference>
<comment type="subcellular location">
    <subcellularLocation>
        <location evidence="1">Membrane</location>
        <topology evidence="1">Multi-pass membrane protein</topology>
    </subcellularLocation>
</comment>
<feature type="transmembrane region" description="Helical" evidence="6">
    <location>
        <begin position="199"/>
        <end position="223"/>
    </location>
</feature>
<organism evidence="7 8">
    <name type="scientific">Heterostelium pallidum (strain ATCC 26659 / Pp 5 / PN500)</name>
    <name type="common">Cellular slime mold</name>
    <name type="synonym">Polysphondylium pallidum</name>
    <dbReference type="NCBI Taxonomy" id="670386"/>
    <lineage>
        <taxon>Eukaryota</taxon>
        <taxon>Amoebozoa</taxon>
        <taxon>Evosea</taxon>
        <taxon>Eumycetozoa</taxon>
        <taxon>Dictyostelia</taxon>
        <taxon>Acytosteliales</taxon>
        <taxon>Acytosteliaceae</taxon>
        <taxon>Heterostelium</taxon>
    </lineage>
</organism>
<evidence type="ECO:0000313" key="7">
    <source>
        <dbReference type="EMBL" id="EFA75191.1"/>
    </source>
</evidence>
<sequence>MGKSKDGSSEPLLGGGGDSSGSGNVSNPYSFMYPGKGQQSSLRLSSDGNDLPNVLSTSYNNMALNGDPHSNNNNNNNNNNNHNTVGGDDESPLIGTTDENLNLGGLPTKVKKIDGTSEHKIGQLLATAICGNDITSSIFYTSSLCTAAAGIYAPISLLIVCFVLYLFRKVYGEVGSALPLNGGAYNVLLNTTSKHIASLAAALTMISYVATAVVSAFTAMKYFEGLVPSISDKPSTVVLLAIFAALNLIGIGESAIVAFIIFVFHMITLLVLVFGGYGIFFYKHDWSVLVDNIHGRTPPNLMPGVNATSDACSPDSFTWQGHNFAYNIYFGFGAAMLGVTGFETSSNFIEQQEQGVFPKTLRNMWAIVTFFNPLIGLLNLCFLHICEIAGSTDGGVLATVARKSLGEWFAIWISIDACLVLSGSVITSYVGVIGLVRRMALDRCLPQFLLIENPWRKTNHFIIVLFFCICTSLFIISDFDTTVLAGVYTIAFLGVMSLFAIGNMLLKYKRSSLKREIKSPWLGVIFSLCFVLTALVANIIGDPSTVAYFAIYFVVTAMIIMVMFIRAKRPRERLANWIGQAITKINSQSVVFFASKEDPAYLNKAILYIRDNEQTNWIRIVHCYDSENPPSNIAENVAFLDKIYPKIRIDLITVASPFTSQVVEKLSETLDVPKNFMFIACPKSHLPLTIGELGGVRMITFY</sequence>
<feature type="transmembrane region" description="Helical" evidence="6">
    <location>
        <begin position="324"/>
        <end position="342"/>
    </location>
</feature>
<keyword evidence="2 6" id="KW-0812">Transmembrane</keyword>
<evidence type="ECO:0000256" key="2">
    <source>
        <dbReference type="ARBA" id="ARBA00022692"/>
    </source>
</evidence>
<dbReference type="RefSeq" id="XP_020427325.1">
    <property type="nucleotide sequence ID" value="XM_020582022.1"/>
</dbReference>
<keyword evidence="8" id="KW-1185">Reference proteome</keyword>
<dbReference type="STRING" id="670386.D3BU05"/>
<dbReference type="InParanoid" id="D3BU05"/>
<evidence type="ECO:0000256" key="6">
    <source>
        <dbReference type="SAM" id="Phobius"/>
    </source>
</evidence>
<dbReference type="GeneID" id="31366733"/>
<feature type="compositionally biased region" description="Polar residues" evidence="5">
    <location>
        <begin position="37"/>
        <end position="63"/>
    </location>
</feature>
<evidence type="ECO:0000256" key="4">
    <source>
        <dbReference type="ARBA" id="ARBA00023136"/>
    </source>
</evidence>
<dbReference type="PANTHER" id="PTHR43243">
    <property type="entry name" value="INNER MEMBRANE TRANSPORTER YGJI-RELATED"/>
    <property type="match status" value="1"/>
</dbReference>
<keyword evidence="3 6" id="KW-1133">Transmembrane helix</keyword>
<dbReference type="Proteomes" id="UP000001396">
    <property type="component" value="Unassembled WGS sequence"/>
</dbReference>
<feature type="transmembrane region" description="Helical" evidence="6">
    <location>
        <begin position="482"/>
        <end position="501"/>
    </location>
</feature>
<reference evidence="7 8" key="1">
    <citation type="journal article" date="2011" name="Genome Res.">
        <title>Phylogeny-wide analysis of social amoeba genomes highlights ancient origins for complex intercellular communication.</title>
        <authorList>
            <person name="Heidel A.J."/>
            <person name="Lawal H.M."/>
            <person name="Felder M."/>
            <person name="Schilde C."/>
            <person name="Helps N.R."/>
            <person name="Tunggal B."/>
            <person name="Rivero F."/>
            <person name="John U."/>
            <person name="Schleicher M."/>
            <person name="Eichinger L."/>
            <person name="Platzer M."/>
            <person name="Noegel A.A."/>
            <person name="Schaap P."/>
            <person name="Gloeckner G."/>
        </authorList>
    </citation>
    <scope>NUCLEOTIDE SEQUENCE [LARGE SCALE GENOMIC DNA]</scope>
    <source>
        <strain evidence="8">ATCC 26659 / Pp 5 / PN500</strain>
    </source>
</reference>
<proteinExistence type="predicted"/>
<comment type="caution">
    <text evidence="7">The sequence shown here is derived from an EMBL/GenBank/DDBJ whole genome shotgun (WGS) entry which is preliminary data.</text>
</comment>
<feature type="transmembrane region" description="Helical" evidence="6">
    <location>
        <begin position="521"/>
        <end position="540"/>
    </location>
</feature>
<feature type="transmembrane region" description="Helical" evidence="6">
    <location>
        <begin position="235"/>
        <end position="252"/>
    </location>
</feature>
<feature type="transmembrane region" description="Helical" evidence="6">
    <location>
        <begin position="546"/>
        <end position="565"/>
    </location>
</feature>
<dbReference type="OMA" id="AGENMQL"/>
<feature type="transmembrane region" description="Helical" evidence="6">
    <location>
        <begin position="147"/>
        <end position="167"/>
    </location>
</feature>
<feature type="transmembrane region" description="Helical" evidence="6">
    <location>
        <begin position="259"/>
        <end position="282"/>
    </location>
</feature>
<feature type="transmembrane region" description="Helical" evidence="6">
    <location>
        <begin position="363"/>
        <end position="385"/>
    </location>
</feature>
<evidence type="ECO:0000256" key="1">
    <source>
        <dbReference type="ARBA" id="ARBA00004141"/>
    </source>
</evidence>
<keyword evidence="4 6" id="KW-0472">Membrane</keyword>
<protein>
    <recommendedName>
        <fullName evidence="9">Amino acid permease</fullName>
    </recommendedName>
</protein>
<feature type="region of interest" description="Disordered" evidence="5">
    <location>
        <begin position="1"/>
        <end position="99"/>
    </location>
</feature>
<dbReference type="GO" id="GO:0016020">
    <property type="term" value="C:membrane"/>
    <property type="evidence" value="ECO:0007669"/>
    <property type="project" value="UniProtKB-SubCell"/>
</dbReference>
<dbReference type="Pfam" id="PF13520">
    <property type="entry name" value="AA_permease_2"/>
    <property type="match status" value="1"/>
</dbReference>
<accession>D3BU05</accession>
<evidence type="ECO:0000256" key="5">
    <source>
        <dbReference type="SAM" id="MobiDB-lite"/>
    </source>
</evidence>
<dbReference type="InterPro" id="IPR002293">
    <property type="entry name" value="AA/rel_permease1"/>
</dbReference>
<dbReference type="AlphaFoldDB" id="D3BU05"/>
<feature type="transmembrane region" description="Helical" evidence="6">
    <location>
        <begin position="409"/>
        <end position="437"/>
    </location>
</feature>
<dbReference type="GO" id="GO:0015171">
    <property type="term" value="F:amino acid transmembrane transporter activity"/>
    <property type="evidence" value="ECO:0007669"/>
    <property type="project" value="TreeGrafter"/>
</dbReference>
<name>D3BU05_HETP5</name>
<evidence type="ECO:0000256" key="3">
    <source>
        <dbReference type="ARBA" id="ARBA00022989"/>
    </source>
</evidence>
<gene>
    <name evidence="7" type="ORF">PPL_11265</name>
</gene>
<evidence type="ECO:0008006" key="9">
    <source>
        <dbReference type="Google" id="ProtNLM"/>
    </source>
</evidence>
<evidence type="ECO:0000313" key="8">
    <source>
        <dbReference type="Proteomes" id="UP000001396"/>
    </source>
</evidence>
<dbReference type="Gene3D" id="1.20.1740.10">
    <property type="entry name" value="Amino acid/polyamine transporter I"/>
    <property type="match status" value="1"/>
</dbReference>
<dbReference type="PANTHER" id="PTHR43243:SF11">
    <property type="entry name" value="AMINO ACID PERMEASE_ SLC12A DOMAIN-CONTAINING PROTEIN"/>
    <property type="match status" value="1"/>
</dbReference>
<feature type="transmembrane region" description="Helical" evidence="6">
    <location>
        <begin position="458"/>
        <end position="476"/>
    </location>
</feature>